<keyword evidence="2" id="KW-0418">Kinase</keyword>
<gene>
    <name evidence="2" type="ORF">FA03_0218</name>
</gene>
<keyword evidence="2" id="KW-0808">Transferase</keyword>
<dbReference type="PANTHER" id="PTHR31303:SF1">
    <property type="entry name" value="CTP-DEPENDENT DIACYLGLYCEROL KINASE 1"/>
    <property type="match status" value="1"/>
</dbReference>
<proteinExistence type="predicted"/>
<dbReference type="GO" id="GO:0004143">
    <property type="term" value="F:ATP-dependent diacylglycerol kinase activity"/>
    <property type="evidence" value="ECO:0007669"/>
    <property type="project" value="InterPro"/>
</dbReference>
<dbReference type="InterPro" id="IPR037997">
    <property type="entry name" value="Dgk1-like"/>
</dbReference>
<keyword evidence="1" id="KW-0472">Membrane</keyword>
<reference evidence="2" key="1">
    <citation type="submission" date="2014-06" db="EMBL/GenBank/DDBJ databases">
        <authorList>
            <person name="Berube P.M."/>
        </authorList>
    </citation>
    <scope>NUCLEOTIDE SEQUENCE</scope>
    <source>
        <strain evidence="2">P0903-H212</strain>
    </source>
</reference>
<dbReference type="AlphaFoldDB" id="A0A0D5A3I8"/>
<sequence length="217" mass="23644">MPIKIAIVVIALWITIILLIAFSCKRYFPKKEELSRKIIHIGTGPVILLAWLFDIPKNIAFFTALLITIALGVNYQYRLLPAIEDIERKSFGTIAYGISITILLLLFWPRYASSISIGVLSMAFGDGLAGLLGRSLKSPKWSILGQTKSVIGTLTMGSVVAMTTSIISSTNNLGIQPLEIIVISLIATFLEQISPWGIDNLTVPIGVTCIGIWLIGT</sequence>
<feature type="transmembrane region" description="Helical" evidence="1">
    <location>
        <begin position="59"/>
        <end position="77"/>
    </location>
</feature>
<organism evidence="2">
    <name type="scientific">Prochlorococcus marinus str. P0903-H212</name>
    <dbReference type="NCBI Taxonomy" id="1622208"/>
    <lineage>
        <taxon>Bacteria</taxon>
        <taxon>Bacillati</taxon>
        <taxon>Cyanobacteriota</taxon>
        <taxon>Cyanophyceae</taxon>
        <taxon>Synechococcales</taxon>
        <taxon>Prochlorococcaceae</taxon>
        <taxon>Prochlorococcus</taxon>
    </lineage>
</organism>
<accession>A0A0D5A3I8</accession>
<evidence type="ECO:0000256" key="1">
    <source>
        <dbReference type="SAM" id="Phobius"/>
    </source>
</evidence>
<keyword evidence="1" id="KW-1133">Transmembrane helix</keyword>
<dbReference type="PANTHER" id="PTHR31303">
    <property type="entry name" value="CTP-DEPENDENT DIACYLGLYCEROL KINASE 1"/>
    <property type="match status" value="1"/>
</dbReference>
<name>A0A0D5A3I8_PROMR</name>
<dbReference type="EMBL" id="KJ947871">
    <property type="protein sequence ID" value="AJW31047.1"/>
    <property type="molecule type" value="Genomic_DNA"/>
</dbReference>
<protein>
    <submittedName>
        <fullName evidence="2">Phytol kinase</fullName>
    </submittedName>
</protein>
<dbReference type="PROSITE" id="PS51257">
    <property type="entry name" value="PROKAR_LIPOPROTEIN"/>
    <property type="match status" value="1"/>
</dbReference>
<keyword evidence="1" id="KW-0812">Transmembrane</keyword>
<feature type="transmembrane region" description="Helical" evidence="1">
    <location>
        <begin position="6"/>
        <end position="22"/>
    </location>
</feature>
<feature type="transmembrane region" description="Helical" evidence="1">
    <location>
        <begin position="89"/>
        <end position="108"/>
    </location>
</feature>
<feature type="transmembrane region" description="Helical" evidence="1">
    <location>
        <begin position="34"/>
        <end position="53"/>
    </location>
</feature>
<evidence type="ECO:0000313" key="2">
    <source>
        <dbReference type="EMBL" id="AJW31047.1"/>
    </source>
</evidence>